<gene>
    <name evidence="1" type="ORF">LCGC14_1651250</name>
</gene>
<evidence type="ECO:0000313" key="1">
    <source>
        <dbReference type="EMBL" id="KKM19870.1"/>
    </source>
</evidence>
<comment type="caution">
    <text evidence="1">The sequence shown here is derived from an EMBL/GenBank/DDBJ whole genome shotgun (WGS) entry which is preliminary data.</text>
</comment>
<organism evidence="1">
    <name type="scientific">marine sediment metagenome</name>
    <dbReference type="NCBI Taxonomy" id="412755"/>
    <lineage>
        <taxon>unclassified sequences</taxon>
        <taxon>metagenomes</taxon>
        <taxon>ecological metagenomes</taxon>
    </lineage>
</organism>
<protein>
    <recommendedName>
        <fullName evidence="2">L-2-amino-thiazoline-4-carboxylic acid hydrolase</fullName>
    </recommendedName>
</protein>
<sequence>MSKNKEALKFFQAYIKEMIDIGGSNLPKSISSSLGAKLGKILKMRSPMSLDNTLKKIYSVFNAKTKINIIDDNTLEISLRYKNAFCPIGGKYNPDRVDLIQKSICIPYTNSILNTSHPEFKYNAEILDCILNTDNKICRYRLKKEPK</sequence>
<proteinExistence type="predicted"/>
<accession>A0A0F9KX10</accession>
<evidence type="ECO:0008006" key="2">
    <source>
        <dbReference type="Google" id="ProtNLM"/>
    </source>
</evidence>
<name>A0A0F9KX10_9ZZZZ</name>
<reference evidence="1" key="1">
    <citation type="journal article" date="2015" name="Nature">
        <title>Complex archaea that bridge the gap between prokaryotes and eukaryotes.</title>
        <authorList>
            <person name="Spang A."/>
            <person name="Saw J.H."/>
            <person name="Jorgensen S.L."/>
            <person name="Zaremba-Niedzwiedzka K."/>
            <person name="Martijn J."/>
            <person name="Lind A.E."/>
            <person name="van Eijk R."/>
            <person name="Schleper C."/>
            <person name="Guy L."/>
            <person name="Ettema T.J."/>
        </authorList>
    </citation>
    <scope>NUCLEOTIDE SEQUENCE</scope>
</reference>
<dbReference type="EMBL" id="LAZR01013889">
    <property type="protein sequence ID" value="KKM19870.1"/>
    <property type="molecule type" value="Genomic_DNA"/>
</dbReference>
<dbReference type="AlphaFoldDB" id="A0A0F9KX10"/>